<evidence type="ECO:0000256" key="1">
    <source>
        <dbReference type="SAM" id="Phobius"/>
    </source>
</evidence>
<keyword evidence="1" id="KW-0812">Transmembrane</keyword>
<dbReference type="Proteomes" id="UP000182836">
    <property type="component" value="Unassembled WGS sequence"/>
</dbReference>
<keyword evidence="1" id="KW-0472">Membrane</keyword>
<dbReference type="RefSeq" id="WP_235356723.1">
    <property type="nucleotide sequence ID" value="NZ_BJOA01000288.1"/>
</dbReference>
<evidence type="ECO:0000313" key="3">
    <source>
        <dbReference type="Proteomes" id="UP000182836"/>
    </source>
</evidence>
<feature type="transmembrane region" description="Helical" evidence="1">
    <location>
        <begin position="122"/>
        <end position="143"/>
    </location>
</feature>
<dbReference type="AlphaFoldDB" id="A0A1G8YM40"/>
<dbReference type="InterPro" id="IPR011733">
    <property type="entry name" value="CHP02185_IM"/>
</dbReference>
<name>A0A1G8YM40_ANEMI</name>
<keyword evidence="1" id="KW-1133">Transmembrane helix</keyword>
<protein>
    <submittedName>
        <fullName evidence="2">Energy-coupling factor transport system substrate-specific component</fullName>
    </submittedName>
</protein>
<organism evidence="2 3">
    <name type="scientific">Aneurinibacillus migulanus</name>
    <name type="common">Bacillus migulanus</name>
    <dbReference type="NCBI Taxonomy" id="47500"/>
    <lineage>
        <taxon>Bacteria</taxon>
        <taxon>Bacillati</taxon>
        <taxon>Bacillota</taxon>
        <taxon>Bacilli</taxon>
        <taxon>Bacillales</taxon>
        <taxon>Paenibacillaceae</taxon>
        <taxon>Aneurinibacillus group</taxon>
        <taxon>Aneurinibacillus</taxon>
    </lineage>
</organism>
<proteinExistence type="predicted"/>
<dbReference type="GeneID" id="42307074"/>
<feature type="transmembrane region" description="Helical" evidence="1">
    <location>
        <begin position="92"/>
        <end position="110"/>
    </location>
</feature>
<sequence>MQAQMQTQNRAVQNNWKMRDFITLAIFNVLMIIVMTMVDMFARPLHFLAVGGITALVNGPVYMVMSNKIGKRGVLFFTALLTGLYLLAFGFVYFLITLAVVGVLCELIMWGKDTYKHPLRNAIGYGIFYVGYSLCGAVPFVFFREQYLAILSQSYPPSELDNMVYYFSTPSMVLSMCAISLTGAFAGCFLGNTLLKKHVKKAKLV</sequence>
<feature type="transmembrane region" description="Helical" evidence="1">
    <location>
        <begin position="21"/>
        <end position="38"/>
    </location>
</feature>
<reference evidence="2 3" key="1">
    <citation type="submission" date="2016-10" db="EMBL/GenBank/DDBJ databases">
        <authorList>
            <person name="de Groot N.N."/>
        </authorList>
    </citation>
    <scope>NUCLEOTIDE SEQUENCE [LARGE SCALE GENOMIC DNA]</scope>
    <source>
        <strain evidence="2 3">DSM 2895</strain>
    </source>
</reference>
<dbReference type="Pfam" id="PF09605">
    <property type="entry name" value="Trep_Strep"/>
    <property type="match status" value="1"/>
</dbReference>
<dbReference type="NCBIfam" id="TIGR02185">
    <property type="entry name" value="Trep_Strep"/>
    <property type="match status" value="1"/>
</dbReference>
<evidence type="ECO:0000313" key="2">
    <source>
        <dbReference type="EMBL" id="SDK03841.1"/>
    </source>
</evidence>
<accession>A0A1G8YM40</accession>
<dbReference type="EMBL" id="FNED01000036">
    <property type="protein sequence ID" value="SDK03841.1"/>
    <property type="molecule type" value="Genomic_DNA"/>
</dbReference>
<feature type="transmembrane region" description="Helical" evidence="1">
    <location>
        <begin position="163"/>
        <end position="191"/>
    </location>
</feature>
<gene>
    <name evidence="2" type="ORF">SAMN04487909_13651</name>
</gene>